<evidence type="ECO:0000256" key="1">
    <source>
        <dbReference type="ARBA" id="ARBA00004196"/>
    </source>
</evidence>
<protein>
    <submittedName>
        <fullName evidence="7">Peptide/nickel transport system substrate-binding protein</fullName>
    </submittedName>
</protein>
<dbReference type="Gene3D" id="3.40.190.10">
    <property type="entry name" value="Periplasmic binding protein-like II"/>
    <property type="match status" value="1"/>
</dbReference>
<dbReference type="Proteomes" id="UP001519295">
    <property type="component" value="Unassembled WGS sequence"/>
</dbReference>
<keyword evidence="3" id="KW-0813">Transport</keyword>
<evidence type="ECO:0000256" key="3">
    <source>
        <dbReference type="ARBA" id="ARBA00022448"/>
    </source>
</evidence>
<dbReference type="RefSeq" id="WP_210030610.1">
    <property type="nucleotide sequence ID" value="NZ_JAGINU010000001.1"/>
</dbReference>
<evidence type="ECO:0000313" key="7">
    <source>
        <dbReference type="EMBL" id="MBP2368891.1"/>
    </source>
</evidence>
<feature type="signal peptide" evidence="5">
    <location>
        <begin position="1"/>
        <end position="26"/>
    </location>
</feature>
<evidence type="ECO:0000256" key="5">
    <source>
        <dbReference type="SAM" id="SignalP"/>
    </source>
</evidence>
<dbReference type="PROSITE" id="PS51257">
    <property type="entry name" value="PROKAR_LIPOPROTEIN"/>
    <property type="match status" value="1"/>
</dbReference>
<comment type="caution">
    <text evidence="7">The sequence shown here is derived from an EMBL/GenBank/DDBJ whole genome shotgun (WGS) entry which is preliminary data.</text>
</comment>
<reference evidence="7 8" key="1">
    <citation type="submission" date="2021-03" db="EMBL/GenBank/DDBJ databases">
        <title>Sequencing the genomes of 1000 actinobacteria strains.</title>
        <authorList>
            <person name="Klenk H.-P."/>
        </authorList>
    </citation>
    <scope>NUCLEOTIDE SEQUENCE [LARGE SCALE GENOMIC DNA]</scope>
    <source>
        <strain evidence="7 8">DSM 45256</strain>
    </source>
</reference>
<sequence length="525" mass="54745">MMIRKRSLGLVTGTAAVLAMLLTACAGGGAVAGGGGGAATGEPVSGGSATVLMPNEVRTLDPAKIGNNTAAGGFIGNALYRALLLTDPENGEIVPSMATAFTTDDGGKTFRLTLRDGLTFSDGSPLDAAAVQANWERMRDPETGSLYLSEARLVASTEVTDPATLAVTMAEPTPSFPYSIVTSSLNWIASPAALAQGGQAFDANPVGAGPFTLKEWRRQDATEFVRNPRFWDAPRPYLETLTTRPSSDGNQRFNTVVSGGADVAVEPSWRNLQKAEESGLARDVLSLNGGVYVALNTRTAPFDDPRAREAFAAAIDPAAVNVSAFNGAASLVDTAFTPSSPLHTGKPAGSPDPARAQELFDELAAEGKPVTFTFISSSSTESRSQAEAVQAQLSAFTNVNMEVTTVDSGAIQGLQTSHDFQATISTAAFVDPEPRMSNAFSGDSAQNMTGLDDPEVNALLATGRSATDPAERTATYDALMQRLNELHVLPWLTRTASGAISGTNVGGLAQYGFGSLRADTLWVQP</sequence>
<name>A0ABS4VYM0_9PSEU</name>
<dbReference type="InterPro" id="IPR030678">
    <property type="entry name" value="Peptide/Ni-bd"/>
</dbReference>
<accession>A0ABS4VYM0</accession>
<dbReference type="Pfam" id="PF00496">
    <property type="entry name" value="SBP_bac_5"/>
    <property type="match status" value="1"/>
</dbReference>
<keyword evidence="4 5" id="KW-0732">Signal</keyword>
<evidence type="ECO:0000256" key="2">
    <source>
        <dbReference type="ARBA" id="ARBA00005695"/>
    </source>
</evidence>
<evidence type="ECO:0000259" key="6">
    <source>
        <dbReference type="Pfam" id="PF00496"/>
    </source>
</evidence>
<evidence type="ECO:0000256" key="4">
    <source>
        <dbReference type="ARBA" id="ARBA00022729"/>
    </source>
</evidence>
<organism evidence="7 8">
    <name type="scientific">Pseudonocardia parietis</name>
    <dbReference type="NCBI Taxonomy" id="570936"/>
    <lineage>
        <taxon>Bacteria</taxon>
        <taxon>Bacillati</taxon>
        <taxon>Actinomycetota</taxon>
        <taxon>Actinomycetes</taxon>
        <taxon>Pseudonocardiales</taxon>
        <taxon>Pseudonocardiaceae</taxon>
        <taxon>Pseudonocardia</taxon>
    </lineage>
</organism>
<dbReference type="EMBL" id="JAGINU010000001">
    <property type="protein sequence ID" value="MBP2368891.1"/>
    <property type="molecule type" value="Genomic_DNA"/>
</dbReference>
<dbReference type="PANTHER" id="PTHR30290:SF10">
    <property type="entry name" value="PERIPLASMIC OLIGOPEPTIDE-BINDING PROTEIN-RELATED"/>
    <property type="match status" value="1"/>
</dbReference>
<gene>
    <name evidence="7" type="ORF">JOF36_004587</name>
</gene>
<evidence type="ECO:0000313" key="8">
    <source>
        <dbReference type="Proteomes" id="UP001519295"/>
    </source>
</evidence>
<dbReference type="PANTHER" id="PTHR30290">
    <property type="entry name" value="PERIPLASMIC BINDING COMPONENT OF ABC TRANSPORTER"/>
    <property type="match status" value="1"/>
</dbReference>
<dbReference type="Gene3D" id="3.10.105.10">
    <property type="entry name" value="Dipeptide-binding Protein, Domain 3"/>
    <property type="match status" value="1"/>
</dbReference>
<dbReference type="InterPro" id="IPR000914">
    <property type="entry name" value="SBP_5_dom"/>
</dbReference>
<proteinExistence type="inferred from homology"/>
<feature type="chain" id="PRO_5046778383" evidence="5">
    <location>
        <begin position="27"/>
        <end position="525"/>
    </location>
</feature>
<dbReference type="SUPFAM" id="SSF53850">
    <property type="entry name" value="Periplasmic binding protein-like II"/>
    <property type="match status" value="1"/>
</dbReference>
<comment type="similarity">
    <text evidence="2">Belongs to the bacterial solute-binding protein 5 family.</text>
</comment>
<dbReference type="CDD" id="cd00995">
    <property type="entry name" value="PBP2_NikA_DppA_OppA_like"/>
    <property type="match status" value="1"/>
</dbReference>
<keyword evidence="8" id="KW-1185">Reference proteome</keyword>
<dbReference type="InterPro" id="IPR039424">
    <property type="entry name" value="SBP_5"/>
</dbReference>
<feature type="domain" description="Solute-binding protein family 5" evidence="6">
    <location>
        <begin position="92"/>
        <end position="444"/>
    </location>
</feature>
<dbReference type="PIRSF" id="PIRSF002741">
    <property type="entry name" value="MppA"/>
    <property type="match status" value="1"/>
</dbReference>
<comment type="subcellular location">
    <subcellularLocation>
        <location evidence="1">Cell envelope</location>
    </subcellularLocation>
</comment>